<evidence type="ECO:0000259" key="2">
    <source>
        <dbReference type="SMART" id="SM00903"/>
    </source>
</evidence>
<dbReference type="InterPro" id="IPR050268">
    <property type="entry name" value="NADH-dep_flavin_reductase"/>
</dbReference>
<dbReference type="Pfam" id="PF01613">
    <property type="entry name" value="Flavin_Reduct"/>
    <property type="match status" value="1"/>
</dbReference>
<gene>
    <name evidence="3" type="ORF">KIF53_01295</name>
</gene>
<dbReference type="PANTHER" id="PTHR30466:SF1">
    <property type="entry name" value="FMN REDUCTASE (NADH) RUTF"/>
    <property type="match status" value="1"/>
</dbReference>
<protein>
    <submittedName>
        <fullName evidence="3">Flavin reductase family protein</fullName>
    </submittedName>
</protein>
<dbReference type="Gene3D" id="2.30.110.10">
    <property type="entry name" value="Electron Transport, Fmn-binding Protein, Chain A"/>
    <property type="match status" value="1"/>
</dbReference>
<accession>A0ABS7F8F3</accession>
<dbReference type="InterPro" id="IPR012349">
    <property type="entry name" value="Split_barrel_FMN-bd"/>
</dbReference>
<dbReference type="RefSeq" id="WP_052257923.1">
    <property type="nucleotide sequence ID" value="NZ_CP142381.1"/>
</dbReference>
<dbReference type="SMART" id="SM00903">
    <property type="entry name" value="Flavin_Reduct"/>
    <property type="match status" value="1"/>
</dbReference>
<dbReference type="PANTHER" id="PTHR30466">
    <property type="entry name" value="FLAVIN REDUCTASE"/>
    <property type="match status" value="1"/>
</dbReference>
<proteinExistence type="predicted"/>
<dbReference type="GeneID" id="89683493"/>
<sequence>MEVLKKHHIECDGQHWQQEYKSTLGRFPTGVCLAVLEEGDDKIAITINSFSSVSLVPPIIQFSLKNHSRFLGKVRDARQFSVYFLARPQAEEALMFAKQPASPVSPQVLGDSAAAIHCRLEDTYQKGDHTMVFGEVKAVEHGRGDALAYYRSHFTSVEGYAS</sequence>
<keyword evidence="4" id="KW-1185">Reference proteome</keyword>
<organism evidence="3 4">
    <name type="scientific">Chromobacterium subtsugae</name>
    <dbReference type="NCBI Taxonomy" id="251747"/>
    <lineage>
        <taxon>Bacteria</taxon>
        <taxon>Pseudomonadati</taxon>
        <taxon>Pseudomonadota</taxon>
        <taxon>Betaproteobacteria</taxon>
        <taxon>Neisseriales</taxon>
        <taxon>Chromobacteriaceae</taxon>
        <taxon>Chromobacterium</taxon>
    </lineage>
</organism>
<evidence type="ECO:0000313" key="4">
    <source>
        <dbReference type="Proteomes" id="UP000711178"/>
    </source>
</evidence>
<dbReference type="InterPro" id="IPR002563">
    <property type="entry name" value="Flavin_Rdtase-like_dom"/>
</dbReference>
<reference evidence="3 4" key="1">
    <citation type="submission" date="2021-05" db="EMBL/GenBank/DDBJ databases">
        <title>Draft Whole Genome Sequencing Of Biosensor Chromobacterium violaceum Strain CV026 Reveals A Regulatory RNA In Chromobacterium violaceum Phenotype Regulatory Network.</title>
        <authorList>
            <person name="Hong K.W."/>
            <person name="Chan K.G."/>
            <person name="Chang C.-Y."/>
        </authorList>
    </citation>
    <scope>NUCLEOTIDE SEQUENCE [LARGE SCALE GENOMIC DNA]</scope>
    <source>
        <strain evidence="3 4">ATCC 31532</strain>
    </source>
</reference>
<dbReference type="Proteomes" id="UP000711178">
    <property type="component" value="Unassembled WGS sequence"/>
</dbReference>
<dbReference type="SUPFAM" id="SSF50475">
    <property type="entry name" value="FMN-binding split barrel"/>
    <property type="match status" value="1"/>
</dbReference>
<feature type="domain" description="Flavin reductase like" evidence="2">
    <location>
        <begin position="24"/>
        <end position="156"/>
    </location>
</feature>
<evidence type="ECO:0000256" key="1">
    <source>
        <dbReference type="ARBA" id="ARBA00023002"/>
    </source>
</evidence>
<comment type="caution">
    <text evidence="3">The sequence shown here is derived from an EMBL/GenBank/DDBJ whole genome shotgun (WGS) entry which is preliminary data.</text>
</comment>
<keyword evidence="1" id="KW-0560">Oxidoreductase</keyword>
<dbReference type="EMBL" id="JAHDTB010000001">
    <property type="protein sequence ID" value="MBW8286271.1"/>
    <property type="molecule type" value="Genomic_DNA"/>
</dbReference>
<evidence type="ECO:0000313" key="3">
    <source>
        <dbReference type="EMBL" id="MBW8286271.1"/>
    </source>
</evidence>
<name>A0ABS7F8F3_9NEIS</name>